<dbReference type="Proteomes" id="UP001457282">
    <property type="component" value="Unassembled WGS sequence"/>
</dbReference>
<dbReference type="PANTHER" id="PTHR46288">
    <property type="entry name" value="PHORBOL-ESTER/DAG-TYPE DOMAIN-CONTAINING PROTEIN"/>
    <property type="match status" value="1"/>
</dbReference>
<comment type="caution">
    <text evidence="1">The sequence shown here is derived from an EMBL/GenBank/DDBJ whole genome shotgun (WGS) entry which is preliminary data.</text>
</comment>
<dbReference type="InterPro" id="IPR046349">
    <property type="entry name" value="C1-like_sf"/>
</dbReference>
<dbReference type="AlphaFoldDB" id="A0AAW1VPW8"/>
<accession>A0AAW1VPW8</accession>
<evidence type="ECO:0008006" key="3">
    <source>
        <dbReference type="Google" id="ProtNLM"/>
    </source>
</evidence>
<reference evidence="1 2" key="1">
    <citation type="journal article" date="2023" name="G3 (Bethesda)">
        <title>A chromosome-length genome assembly and annotation of blackberry (Rubus argutus, cv. 'Hillquist').</title>
        <authorList>
            <person name="Bruna T."/>
            <person name="Aryal R."/>
            <person name="Dudchenko O."/>
            <person name="Sargent D.J."/>
            <person name="Mead D."/>
            <person name="Buti M."/>
            <person name="Cavallini A."/>
            <person name="Hytonen T."/>
            <person name="Andres J."/>
            <person name="Pham M."/>
            <person name="Weisz D."/>
            <person name="Mascagni F."/>
            <person name="Usai G."/>
            <person name="Natali L."/>
            <person name="Bassil N."/>
            <person name="Fernandez G.E."/>
            <person name="Lomsadze A."/>
            <person name="Armour M."/>
            <person name="Olukolu B."/>
            <person name="Poorten T."/>
            <person name="Britton C."/>
            <person name="Davik J."/>
            <person name="Ashrafi H."/>
            <person name="Aiden E.L."/>
            <person name="Borodovsky M."/>
            <person name="Worthington M."/>
        </authorList>
    </citation>
    <scope>NUCLEOTIDE SEQUENCE [LARGE SCALE GENOMIC DNA]</scope>
    <source>
        <strain evidence="1">PI 553951</strain>
    </source>
</reference>
<organism evidence="1 2">
    <name type="scientific">Rubus argutus</name>
    <name type="common">Southern blackberry</name>
    <dbReference type="NCBI Taxonomy" id="59490"/>
    <lineage>
        <taxon>Eukaryota</taxon>
        <taxon>Viridiplantae</taxon>
        <taxon>Streptophyta</taxon>
        <taxon>Embryophyta</taxon>
        <taxon>Tracheophyta</taxon>
        <taxon>Spermatophyta</taxon>
        <taxon>Magnoliopsida</taxon>
        <taxon>eudicotyledons</taxon>
        <taxon>Gunneridae</taxon>
        <taxon>Pentapetalae</taxon>
        <taxon>rosids</taxon>
        <taxon>fabids</taxon>
        <taxon>Rosales</taxon>
        <taxon>Rosaceae</taxon>
        <taxon>Rosoideae</taxon>
        <taxon>Rosoideae incertae sedis</taxon>
        <taxon>Rubus</taxon>
    </lineage>
</organism>
<keyword evidence="2" id="KW-1185">Reference proteome</keyword>
<gene>
    <name evidence="1" type="ORF">M0R45_033953</name>
</gene>
<proteinExistence type="predicted"/>
<name>A0AAW1VPW8_RUBAR</name>
<protein>
    <recommendedName>
        <fullName evidence="3">DC1 domain-containing protein</fullName>
    </recommendedName>
</protein>
<dbReference type="PANTHER" id="PTHR46288:SF83">
    <property type="entry name" value="CYSTEINE_HISTIDINE-RICH C1 DOMAIN FAMILY PROTEIN"/>
    <property type="match status" value="1"/>
</dbReference>
<dbReference type="SUPFAM" id="SSF57889">
    <property type="entry name" value="Cysteine-rich domain"/>
    <property type="match status" value="1"/>
</dbReference>
<sequence length="145" mass="15631">MNGVQHFSHPHPLKISNHPSHVASLCAGCKLICAGSGSIYTCNRCITSCTRHARKCLSRITHPFDQSHVLTLLPTQHTQVGSSHVMRVGKDGSGFSYHCGPCDVDLHMNCASMPLALSPPSAIPPPSPTQSHLLHSTCYSQLIQL</sequence>
<evidence type="ECO:0000313" key="1">
    <source>
        <dbReference type="EMBL" id="KAK9909975.1"/>
    </source>
</evidence>
<evidence type="ECO:0000313" key="2">
    <source>
        <dbReference type="Proteomes" id="UP001457282"/>
    </source>
</evidence>
<dbReference type="EMBL" id="JBEDUW010000007">
    <property type="protein sequence ID" value="KAK9909975.1"/>
    <property type="molecule type" value="Genomic_DNA"/>
</dbReference>